<dbReference type="Proteomes" id="UP000662373">
    <property type="component" value="Unassembled WGS sequence"/>
</dbReference>
<comment type="caution">
    <text evidence="4">The sequence shown here is derived from an EMBL/GenBank/DDBJ whole genome shotgun (WGS) entry which is preliminary data.</text>
</comment>
<accession>A0A934NHU4</accession>
<dbReference type="PANTHER" id="PTHR24273">
    <property type="entry name" value="FI04643P-RELATED"/>
    <property type="match status" value="1"/>
</dbReference>
<dbReference type="Gene3D" id="2.60.120.200">
    <property type="match status" value="1"/>
</dbReference>
<feature type="domain" description="LamG-like jellyroll fold" evidence="3">
    <location>
        <begin position="2049"/>
        <end position="2180"/>
    </location>
</feature>
<evidence type="ECO:0000256" key="2">
    <source>
        <dbReference type="ARBA" id="ARBA00023157"/>
    </source>
</evidence>
<keyword evidence="2" id="KW-1015">Disulfide bond</keyword>
<dbReference type="SUPFAM" id="SSF49899">
    <property type="entry name" value="Concanavalin A-like lectins/glucanases"/>
    <property type="match status" value="1"/>
</dbReference>
<keyword evidence="1" id="KW-0732">Signal</keyword>
<dbReference type="GO" id="GO:0004553">
    <property type="term" value="F:hydrolase activity, hydrolyzing O-glycosyl compounds"/>
    <property type="evidence" value="ECO:0007669"/>
    <property type="project" value="UniProtKB-ARBA"/>
</dbReference>
<evidence type="ECO:0000259" key="3">
    <source>
        <dbReference type="SMART" id="SM00560"/>
    </source>
</evidence>
<dbReference type="PANTHER" id="PTHR24273:SF32">
    <property type="entry name" value="HYALIN"/>
    <property type="match status" value="1"/>
</dbReference>
<proteinExistence type="predicted"/>
<evidence type="ECO:0000256" key="1">
    <source>
        <dbReference type="ARBA" id="ARBA00022729"/>
    </source>
</evidence>
<reference evidence="4 5" key="1">
    <citation type="submission" date="2020-09" db="EMBL/GenBank/DDBJ databases">
        <title>Draft genome of Gelidibacter salicanalis PAMC21136.</title>
        <authorList>
            <person name="Park H."/>
        </authorList>
    </citation>
    <scope>NUCLEOTIDE SEQUENCE [LARGE SCALE GENOMIC DNA]</scope>
    <source>
        <strain evidence="4 5">PAMC21136</strain>
    </source>
</reference>
<dbReference type="SMART" id="SM00560">
    <property type="entry name" value="LamGL"/>
    <property type="match status" value="1"/>
</dbReference>
<evidence type="ECO:0000313" key="5">
    <source>
        <dbReference type="Proteomes" id="UP000662373"/>
    </source>
</evidence>
<organism evidence="4 5">
    <name type="scientific">Gelidibacter salicanalis</name>
    <dbReference type="NCBI Taxonomy" id="291193"/>
    <lineage>
        <taxon>Bacteria</taxon>
        <taxon>Pseudomonadati</taxon>
        <taxon>Bacteroidota</taxon>
        <taxon>Flavobacteriia</taxon>
        <taxon>Flavobacteriales</taxon>
        <taxon>Flavobacteriaceae</taxon>
        <taxon>Gelidibacter</taxon>
    </lineage>
</organism>
<dbReference type="RefSeq" id="WP_199596763.1">
    <property type="nucleotide sequence ID" value="NZ_JAEHJZ010000003.1"/>
</dbReference>
<dbReference type="GO" id="GO:0005975">
    <property type="term" value="P:carbohydrate metabolic process"/>
    <property type="evidence" value="ECO:0007669"/>
    <property type="project" value="UniProtKB-ARBA"/>
</dbReference>
<dbReference type="Pfam" id="PF13385">
    <property type="entry name" value="Laminin_G_3"/>
    <property type="match status" value="1"/>
</dbReference>
<dbReference type="InterPro" id="IPR006558">
    <property type="entry name" value="LamG-like"/>
</dbReference>
<keyword evidence="5" id="KW-1185">Reference proteome</keyword>
<dbReference type="InterPro" id="IPR013320">
    <property type="entry name" value="ConA-like_dom_sf"/>
</dbReference>
<dbReference type="EMBL" id="JAEHJZ010000003">
    <property type="protein sequence ID" value="MBJ7879314.1"/>
    <property type="molecule type" value="Genomic_DNA"/>
</dbReference>
<dbReference type="InterPro" id="IPR026444">
    <property type="entry name" value="Secre_tail"/>
</dbReference>
<gene>
    <name evidence="4" type="ORF">JEM65_01410</name>
</gene>
<evidence type="ECO:0000313" key="4">
    <source>
        <dbReference type="EMBL" id="MBJ7879314.1"/>
    </source>
</evidence>
<name>A0A934NHU4_9FLAO</name>
<sequence length="2899" mass="309009">MKNYYAIFFKAVLFLWVSHVALGNSVFSKNFLIVNEVSETYDLSFDYKGNFDVLNLSGFMGSTALFVERTEVRKVKVDQNDLLERLWTKDYSSGSLHNLWSVGQSYDREWVAVAVCKNIEVYLDANGSAIIAEDAVNNGSSGMGSLTFDTDITSFDCSDVGIPVTVTLTVTDNDNGGSTDSCQASVTVLDKLPPTITCPDNRSIECDASILPTHTGTATAIDNCSSSGNIIIDYTDSVVTGAGNNSVITRTWTATDSHNNTTSCEQIITVTDTTKPVFTTSPTNLTIECSASSLPADTNGPAAATDNCATPTIAYSDAVVNGTGNNKTITRTWTATDANSNIESYVQTITVTDTTKPVFTTSPASLTIECSASSLPADTNGPAAATDNCATPTIAYSDAVVNGTGNNKTITRTWTATDTNSNVASYVQTITVTDTTKPVFTTSPANITIECSASSLPSDTNGPAVATDNCATPTIDYSDTVVNGTGNNKTITRTWTATDANSNVESYVQTITVTDTTKPVFTTSPTNLTIECSASSLPADTNGSAVATDNCATPTIDYSDTVVNGTGNNKTITRTWTATDTNSNIESYVQTITVTDTTKPVFTTSPASLTIECSASSLPADTNGPAVATDNCATPTIAYSDAVVNGTGNNKTITRTWSATDANSNVASYVQTITVTDTKKPVFTTSPASLTIECSASSLPSDTNGPAVATDNCATPTIDYSDTVVNGTGNNKTITRSWTATDANSNVASYVQTITVTDTTKPVFTTSPASLTIECSASSLPADTNGPAAATDNCATPTIAYSDAVVNGTGNNKTITRSWTATDTNSNVASYVQTITVTDTTKPVFTTSPASLTIECSASSLPADTNGPAVATDNCATPTIAYSDAVVNGVGNNKTITRTWTATDANSNVASYVQTITVTDTTKPVFTTSPASLTIECSASSLPADTNGPAAATDNCATPTIAYSDAVVNGTGNNKTITRTWTATDANSNVESYVQTITVTDTTKPVFTTSPASLTIECSASSLPADTNGPAVATDNCATPTIAYSDAVVNGVGNNKTITRTWTATDANSNVASYVQTITVTDTTKPVFTTSPANITIECSASSLPADTNGPAVATDNCATPTIAYSDAVVNGVGNNKTITRTWTATDANSNVASYVQTITVQDTTPPTLTAGSDITVSTSTTTCDISVNVPHAVFSDKCTDTPAISYTLTGATTLTVTDGQVGTRLFNKGVTTIEYTVTDGANLTVKGSKTVTVVDNTAPSLTAGSNITANTSSTTCDASIQVTDAIFSDNCPANISFTLTGATTLAATAGQVGTRTFNKGVTTITYTVTDGVTSVTKSKTVTISDTEKPVTPILQDLNGECSLTVTPPTTIDNCDGTITGTTNLSSLTFNKVGTETIFWEFKDGADNSIIVEQNITITDSAPVPNISILEHQVFNGCQIPDIDYLIRPTADDVCDGTIVGTLGADFIFPFSFSGTETIEWEFVDSHGNITIQPQDITLNPLPINGGTLNGTFKSTVFSNGVDISSCGEAISVAMNLTGRDGTIVQWEKFAVNHGTWEVISNTTTKQTASFAIGALISTYYRVLIQKGTCIAYSNQFFIRALPAGSAPTIINLDDDEFYCLGEKVSLLAMTNYTATQETIPRSSGEFNQGQQHDWIVDDSKNGFTAGGNSGKTSNWSGTNCGKLKDGGIDYCSNEGKFAIANGDYSDHKYKGKIPTTLETPIIDLSNAASASLDFDQAYNFSSGDYAEIEISTDGGLTYSSLRLMHAPGAAPINWFTAGTAESYVGSTASEYNFQTDNTSIDLSAYLNQTQVRIRWSFTGTNEISAWAMDNILVNKEVKVATDIEWTDGIGDPDEDPIIVGETEVEFSFTPDAPGVHQYGGTALISDCRTYDEEGTALIEIAVSHAYAGEDVIYSSETCGQNNIQLNAYDNTKTATENIVKKAFVASANCINCDDKGTGEIGTWGVITDPGNTCGPGVFSTNNPTKYPNPLNDPDAIFAADAGTYTLTWTVAGCTDDIVVTTTSCNQIDFDGTNDFVEFGNDTFNLSNGNFSIEAWVKPHSISGIQTIFSKQNGIGSNSGYDLSIKEGIVSFNMNESGTIDSKSYKIGTDRWYHIAVAYTLSRYSLYIDGVEINSNTGSLPVSNSFKAMLGAMGTSNITKQHFKGWIDEVRIWNVGLVADQLRQMMNQKIISSPTVAGNVQGETIPRDISGLSWSNLTAYFQMDPTKIACGYIKSSSSAIKGKLKNILSNQHQTAPLPYESIANGLWSAKATWKHPTVWDVPNSNGINGSPIDWNIVRTNHTISSDAKDVTLLGLLVDSKELIITGQGTQDENNAGTGLWVTHYLKLNGKIDLVGESQLVQKRYYYNHDNDSNTPDVTYQSSESIFDNASNGYIERDQQGTGNYYNYNYWGSPVVPQGSNAGSFTISSVLRDGTSSSNPREITWINGLDGKPGPPLQISSRWLTTYTNKLSNTYASWDRINENTSINTGLGYTMKGSGADSPTQNYVFIGRPNTGTIITKISKGNDALVGNPYPSAIDADAFIDDNMSSLSEGSLTFWEHFDSNNTHVLRAYKGGYATYNKTGGQVAVSPNVTSDNITIIGGKGTRIPGRYLPVGQGFFITAGTREGEIIFKNSQRIFKREEANSSVFFKGVKGSSVDNQQRTTNTKENDIKRIRLDFISPENTVRPLLLGFVPNDLATDGVDYGYDALNKDNYPSDLSWMINKSKYIIQGVGNFDETKRYPFALHLGKNGAAEIKLTELENFTETIDVYIYDSVLGTYHQINSTNFTISLDAGNYDNRFYLAFSEEKSLSIIDEEFKNVVVKYLQNTDEIYIKTPNDIEVQQVSLVNIIGQTVQAWNATNTTLSNDMKIPVKYLPDGNYIVKIQTTTGTFNKKVIVKY</sequence>
<dbReference type="Pfam" id="PF18962">
    <property type="entry name" value="Por_Secre_tail"/>
    <property type="match status" value="1"/>
</dbReference>
<protein>
    <submittedName>
        <fullName evidence="4">T9SS type A sorting domain-containing protein</fullName>
    </submittedName>
</protein>
<dbReference type="NCBIfam" id="TIGR04183">
    <property type="entry name" value="Por_Secre_tail"/>
    <property type="match status" value="1"/>
</dbReference>